<keyword evidence="3" id="KW-0804">Transcription</keyword>
<organism evidence="7 8">
    <name type="scientific">Physcomitrium patens</name>
    <name type="common">Spreading-leaved earth moss</name>
    <name type="synonym">Physcomitrella patens</name>
    <dbReference type="NCBI Taxonomy" id="3218"/>
    <lineage>
        <taxon>Eukaryota</taxon>
        <taxon>Viridiplantae</taxon>
        <taxon>Streptophyta</taxon>
        <taxon>Embryophyta</taxon>
        <taxon>Bryophyta</taxon>
        <taxon>Bryophytina</taxon>
        <taxon>Bryopsida</taxon>
        <taxon>Funariidae</taxon>
        <taxon>Funariales</taxon>
        <taxon>Funariaceae</taxon>
        <taxon>Physcomitrium</taxon>
    </lineage>
</organism>
<feature type="compositionally biased region" description="Basic residues" evidence="5">
    <location>
        <begin position="344"/>
        <end position="353"/>
    </location>
</feature>
<keyword evidence="1" id="KW-0805">Transcription regulation</keyword>
<dbReference type="InterPro" id="IPR015300">
    <property type="entry name" value="DNA-bd_pseudobarrel_sf"/>
</dbReference>
<gene>
    <name evidence="7" type="primary">LOC112272770</name>
</gene>
<dbReference type="EnsemblPlants" id="Pp3c19_19230V3.6">
    <property type="protein sequence ID" value="Pp3c19_19230V3.6"/>
    <property type="gene ID" value="Pp3c19_19230"/>
</dbReference>
<evidence type="ECO:0000256" key="3">
    <source>
        <dbReference type="ARBA" id="ARBA00023163"/>
    </source>
</evidence>
<dbReference type="EMBL" id="ABEU02000019">
    <property type="status" value="NOT_ANNOTATED_CDS"/>
    <property type="molecule type" value="Genomic_DNA"/>
</dbReference>
<reference evidence="7 8" key="2">
    <citation type="journal article" date="2018" name="Plant J.">
        <title>The Physcomitrella patens chromosome-scale assembly reveals moss genome structure and evolution.</title>
        <authorList>
            <person name="Lang D."/>
            <person name="Ullrich K.K."/>
            <person name="Murat F."/>
            <person name="Fuchs J."/>
            <person name="Jenkins J."/>
            <person name="Haas F.B."/>
            <person name="Piednoel M."/>
            <person name="Gundlach H."/>
            <person name="Van Bel M."/>
            <person name="Meyberg R."/>
            <person name="Vives C."/>
            <person name="Morata J."/>
            <person name="Symeonidi A."/>
            <person name="Hiss M."/>
            <person name="Muchero W."/>
            <person name="Kamisugi Y."/>
            <person name="Saleh O."/>
            <person name="Blanc G."/>
            <person name="Decker E.L."/>
            <person name="van Gessel N."/>
            <person name="Grimwood J."/>
            <person name="Hayes R.D."/>
            <person name="Graham S.W."/>
            <person name="Gunter L.E."/>
            <person name="McDaniel S.F."/>
            <person name="Hoernstein S.N.W."/>
            <person name="Larsson A."/>
            <person name="Li F.W."/>
            <person name="Perroud P.F."/>
            <person name="Phillips J."/>
            <person name="Ranjan P."/>
            <person name="Rokshar D.S."/>
            <person name="Rothfels C.J."/>
            <person name="Schneider L."/>
            <person name="Shu S."/>
            <person name="Stevenson D.W."/>
            <person name="Thummler F."/>
            <person name="Tillich M."/>
            <person name="Villarreal Aguilar J.C."/>
            <person name="Widiez T."/>
            <person name="Wong G.K."/>
            <person name="Wymore A."/>
            <person name="Zhang Y."/>
            <person name="Zimmer A.D."/>
            <person name="Quatrano R.S."/>
            <person name="Mayer K.F.X."/>
            <person name="Goodstein D."/>
            <person name="Casacuberta J.M."/>
            <person name="Vandepoele K."/>
            <person name="Reski R."/>
            <person name="Cuming A.C."/>
            <person name="Tuskan G.A."/>
            <person name="Maumus F."/>
            <person name="Salse J."/>
            <person name="Schmutz J."/>
            <person name="Rensing S.A."/>
        </authorList>
    </citation>
    <scope>NUCLEOTIDE SEQUENCE [LARGE SCALE GENOMIC DNA]</scope>
    <source>
        <strain evidence="7 8">cv. Gransden 2004</strain>
    </source>
</reference>
<keyword evidence="2" id="KW-0238">DNA-binding</keyword>
<keyword evidence="8" id="KW-1185">Reference proteome</keyword>
<dbReference type="Gramene" id="Pp3c19_19230V3.2">
    <property type="protein sequence ID" value="Pp3c19_19230V3.2"/>
    <property type="gene ID" value="Pp3c19_19230"/>
</dbReference>
<name>A0A7I4BKX9_PHYPA</name>
<evidence type="ECO:0000256" key="5">
    <source>
        <dbReference type="SAM" id="MobiDB-lite"/>
    </source>
</evidence>
<feature type="region of interest" description="Disordered" evidence="5">
    <location>
        <begin position="307"/>
        <end position="370"/>
    </location>
</feature>
<dbReference type="GO" id="GO:0003677">
    <property type="term" value="F:DNA binding"/>
    <property type="evidence" value="ECO:0007669"/>
    <property type="project" value="UniProtKB-KW"/>
</dbReference>
<keyword evidence="4" id="KW-0539">Nucleus</keyword>
<proteinExistence type="predicted"/>
<dbReference type="PANTHER" id="PTHR31391:SF157">
    <property type="entry name" value="B3 DOMAIN-CONTAINING PROTEIN REM16"/>
    <property type="match status" value="1"/>
</dbReference>
<reference evidence="7" key="3">
    <citation type="submission" date="2020-12" db="UniProtKB">
        <authorList>
            <consortium name="EnsemblPlants"/>
        </authorList>
    </citation>
    <scope>IDENTIFICATION</scope>
</reference>
<sequence>MERACELCLKNCLRLHGAEESEAAKSCLICVLWRSEGVKSDQTDRHPSFLKKITESTMSTLELPTSFVRDYIGSLHESVILEGPSSKQWRVELHGYGEGFNISFGQGWNNFAVDHGLQIGDQLSFSLSKKSYFQVEVYDGFGVLKRRAPDVINTPMEFARVDKGELLPPHKFVNGTVMSKRRPITELEKVVALKAARALNLVKPNTLVVMSKGHVYKGFLLGIPKQFSKDWLPSESKEITLANKSGHRWTVKWLPSHGGLSAGWRRFSLDHRLEEYDVCVFELVDKAHFVLLVHIFRVLGSPQEDEGLYTPTSPLAKSSEGKRNNRKPFQVSQDIKVDSTPRKASGHVTKRSQHSSPGPDSQNGKSTSEPAVEVISLKRKICVLALPALSAKKGLGNQNHQPSDTVRAGPNIEAAVDSALSAYTDFGGKVRVAPRAPCDVERTPTTARQDSEAFRSELMKLTKDLLIRNGVGRADPTKHVLPDGHALSADDMHKHLAKFVDTPPSVSRKGKGEWRGREYKVVRICRGRNVGNDTEFLAELEGYSENNDTKLARDDVTGYWWIPSDHFSWDMLTCYFE</sequence>
<dbReference type="RefSeq" id="XP_024356632.1">
    <property type="nucleotide sequence ID" value="XM_024500864.2"/>
</dbReference>
<dbReference type="Gramene" id="Pp3c19_19230V3.3">
    <property type="protein sequence ID" value="Pp3c19_19230V3.3"/>
    <property type="gene ID" value="Pp3c19_19230"/>
</dbReference>
<dbReference type="EnsemblPlants" id="Pp3c19_19230V3.5">
    <property type="protein sequence ID" value="Pp3c19_19230V3.5"/>
    <property type="gene ID" value="Pp3c19_19230"/>
</dbReference>
<feature type="domain" description="TF-B3" evidence="6">
    <location>
        <begin position="46"/>
        <end position="141"/>
    </location>
</feature>
<dbReference type="GeneID" id="112272770"/>
<dbReference type="InterPro" id="IPR003340">
    <property type="entry name" value="B3_DNA-bd"/>
</dbReference>
<protein>
    <recommendedName>
        <fullName evidence="6">TF-B3 domain-containing protein</fullName>
    </recommendedName>
</protein>
<evidence type="ECO:0000256" key="2">
    <source>
        <dbReference type="ARBA" id="ARBA00023125"/>
    </source>
</evidence>
<evidence type="ECO:0000256" key="4">
    <source>
        <dbReference type="ARBA" id="ARBA00023242"/>
    </source>
</evidence>
<evidence type="ECO:0000313" key="8">
    <source>
        <dbReference type="Proteomes" id="UP000006727"/>
    </source>
</evidence>
<dbReference type="AlphaFoldDB" id="A0A7I4BKX9"/>
<dbReference type="Gramene" id="Pp3c19_19230V3.5">
    <property type="protein sequence ID" value="Pp3c19_19230V3.5"/>
    <property type="gene ID" value="Pp3c19_19230"/>
</dbReference>
<dbReference type="SMART" id="SM01019">
    <property type="entry name" value="B3"/>
    <property type="match status" value="2"/>
</dbReference>
<feature type="compositionally biased region" description="Polar residues" evidence="5">
    <location>
        <begin position="354"/>
        <end position="369"/>
    </location>
</feature>
<dbReference type="EnsemblPlants" id="Pp3c19_19230V3.2">
    <property type="protein sequence ID" value="Pp3c19_19230V3.2"/>
    <property type="gene ID" value="Pp3c19_19230"/>
</dbReference>
<dbReference type="OMA" id="LHICMPS"/>
<dbReference type="SUPFAM" id="SSF101936">
    <property type="entry name" value="DNA-binding pseudobarrel domain"/>
    <property type="match status" value="2"/>
</dbReference>
<reference evidence="7 8" key="1">
    <citation type="journal article" date="2008" name="Science">
        <title>The Physcomitrella genome reveals evolutionary insights into the conquest of land by plants.</title>
        <authorList>
            <person name="Rensing S."/>
            <person name="Lang D."/>
            <person name="Zimmer A."/>
            <person name="Terry A."/>
            <person name="Salamov A."/>
            <person name="Shapiro H."/>
            <person name="Nishiyama T."/>
            <person name="Perroud P.-F."/>
            <person name="Lindquist E."/>
            <person name="Kamisugi Y."/>
            <person name="Tanahashi T."/>
            <person name="Sakakibara K."/>
            <person name="Fujita T."/>
            <person name="Oishi K."/>
            <person name="Shin-I T."/>
            <person name="Kuroki Y."/>
            <person name="Toyoda A."/>
            <person name="Suzuki Y."/>
            <person name="Hashimoto A."/>
            <person name="Yamaguchi K."/>
            <person name="Sugano A."/>
            <person name="Kohara Y."/>
            <person name="Fujiyama A."/>
            <person name="Anterola A."/>
            <person name="Aoki S."/>
            <person name="Ashton N."/>
            <person name="Barbazuk W.B."/>
            <person name="Barker E."/>
            <person name="Bennetzen J."/>
            <person name="Bezanilla M."/>
            <person name="Blankenship R."/>
            <person name="Cho S.H."/>
            <person name="Dutcher S."/>
            <person name="Estelle M."/>
            <person name="Fawcett J.A."/>
            <person name="Gundlach H."/>
            <person name="Hanada K."/>
            <person name="Heyl A."/>
            <person name="Hicks K.A."/>
            <person name="Hugh J."/>
            <person name="Lohr M."/>
            <person name="Mayer K."/>
            <person name="Melkozernov A."/>
            <person name="Murata T."/>
            <person name="Nelson D."/>
            <person name="Pils B."/>
            <person name="Prigge M."/>
            <person name="Reiss B."/>
            <person name="Renner T."/>
            <person name="Rombauts S."/>
            <person name="Rushton P."/>
            <person name="Sanderfoot A."/>
            <person name="Schween G."/>
            <person name="Shiu S.-H."/>
            <person name="Stueber K."/>
            <person name="Theodoulou F.L."/>
            <person name="Tu H."/>
            <person name="Van de Peer Y."/>
            <person name="Verrier P.J."/>
            <person name="Waters E."/>
            <person name="Wood A."/>
            <person name="Yang L."/>
            <person name="Cove D."/>
            <person name="Cuming A."/>
            <person name="Hasebe M."/>
            <person name="Lucas S."/>
            <person name="Mishler D.B."/>
            <person name="Reski R."/>
            <person name="Grigoriev I."/>
            <person name="Quatrano R.S."/>
            <person name="Boore J.L."/>
        </authorList>
    </citation>
    <scope>NUCLEOTIDE SEQUENCE [LARGE SCALE GENOMIC DNA]</scope>
    <source>
        <strain evidence="7 8">cv. Gransden 2004</strain>
    </source>
</reference>
<dbReference type="EnsemblPlants" id="Pp3c19_19230V3.3">
    <property type="protein sequence ID" value="Pp3c19_19230V3.3"/>
    <property type="gene ID" value="Pp3c19_19230"/>
</dbReference>
<evidence type="ECO:0000313" key="7">
    <source>
        <dbReference type="EnsemblPlants" id="Pp3c19_19230V3.2"/>
    </source>
</evidence>
<dbReference type="Gramene" id="Pp3c19_19230V3.6">
    <property type="protein sequence ID" value="Pp3c19_19230V3.6"/>
    <property type="gene ID" value="Pp3c19_19230"/>
</dbReference>
<feature type="domain" description="TF-B3" evidence="6">
    <location>
        <begin position="206"/>
        <end position="299"/>
    </location>
</feature>
<dbReference type="Proteomes" id="UP000006727">
    <property type="component" value="Chromosome 19"/>
</dbReference>
<accession>A0A7I4BKX9</accession>
<dbReference type="Gene3D" id="2.40.330.10">
    <property type="entry name" value="DNA-binding pseudobarrel domain"/>
    <property type="match status" value="2"/>
</dbReference>
<dbReference type="InterPro" id="IPR044837">
    <property type="entry name" value="REM16-like"/>
</dbReference>
<dbReference type="PANTHER" id="PTHR31391">
    <property type="entry name" value="B3 DOMAIN-CONTAINING PROTEIN OS11G0197600-RELATED"/>
    <property type="match status" value="1"/>
</dbReference>
<evidence type="ECO:0000259" key="6">
    <source>
        <dbReference type="PROSITE" id="PS50863"/>
    </source>
</evidence>
<evidence type="ECO:0000256" key="1">
    <source>
        <dbReference type="ARBA" id="ARBA00023015"/>
    </source>
</evidence>
<dbReference type="PROSITE" id="PS50863">
    <property type="entry name" value="B3"/>
    <property type="match status" value="2"/>
</dbReference>
<dbReference type="Pfam" id="PF02362">
    <property type="entry name" value="B3"/>
    <property type="match status" value="2"/>
</dbReference>
<dbReference type="CDD" id="cd10017">
    <property type="entry name" value="B3_DNA"/>
    <property type="match status" value="2"/>
</dbReference>